<reference evidence="1" key="1">
    <citation type="submission" date="2022-08" db="EMBL/GenBank/DDBJ databases">
        <title>Genome Sequence of Lecanicillium fungicola.</title>
        <authorList>
            <person name="Buettner E."/>
        </authorList>
    </citation>
    <scope>NUCLEOTIDE SEQUENCE</scope>
    <source>
        <strain evidence="1">Babe33</strain>
    </source>
</reference>
<name>A0ACC1NES8_9HYPO</name>
<dbReference type="Proteomes" id="UP001143910">
    <property type="component" value="Unassembled WGS sequence"/>
</dbReference>
<gene>
    <name evidence="1" type="ORF">NQ176_g4428</name>
</gene>
<protein>
    <submittedName>
        <fullName evidence="1">Uncharacterized protein</fullName>
    </submittedName>
</protein>
<accession>A0ACC1NES8</accession>
<comment type="caution">
    <text evidence="1">The sequence shown here is derived from an EMBL/GenBank/DDBJ whole genome shotgun (WGS) entry which is preliminary data.</text>
</comment>
<organism evidence="1 2">
    <name type="scientific">Zarea fungicola</name>
    <dbReference type="NCBI Taxonomy" id="93591"/>
    <lineage>
        <taxon>Eukaryota</taxon>
        <taxon>Fungi</taxon>
        <taxon>Dikarya</taxon>
        <taxon>Ascomycota</taxon>
        <taxon>Pezizomycotina</taxon>
        <taxon>Sordariomycetes</taxon>
        <taxon>Hypocreomycetidae</taxon>
        <taxon>Hypocreales</taxon>
        <taxon>Cordycipitaceae</taxon>
        <taxon>Zarea</taxon>
    </lineage>
</organism>
<keyword evidence="2" id="KW-1185">Reference proteome</keyword>
<evidence type="ECO:0000313" key="2">
    <source>
        <dbReference type="Proteomes" id="UP001143910"/>
    </source>
</evidence>
<dbReference type="EMBL" id="JANJQO010000481">
    <property type="protein sequence ID" value="KAJ2977341.1"/>
    <property type="molecule type" value="Genomic_DNA"/>
</dbReference>
<proteinExistence type="predicted"/>
<sequence length="72" mass="7758">MGGGKAKPLKAKKKVAVDYDSDDERRMANERETRLTARLIEAKELKAAQQAAASSKGPLKMGSQGLKKSGKK</sequence>
<evidence type="ECO:0000313" key="1">
    <source>
        <dbReference type="EMBL" id="KAJ2977341.1"/>
    </source>
</evidence>